<feature type="transmembrane region" description="Helical" evidence="7">
    <location>
        <begin position="231"/>
        <end position="252"/>
    </location>
</feature>
<accession>A3VFY6</accession>
<feature type="transmembrane region" description="Helical" evidence="7">
    <location>
        <begin position="194"/>
        <end position="219"/>
    </location>
</feature>
<protein>
    <submittedName>
        <fullName evidence="9">ABC transporter, permease protein</fullName>
    </submittedName>
</protein>
<evidence type="ECO:0000256" key="5">
    <source>
        <dbReference type="ARBA" id="ARBA00022989"/>
    </source>
</evidence>
<sequence>MKMAKSPHKAALRAHAFRGFLMAWWLPVLAVVAWYVLSDSSTSFYFPPLSKILAVLWRDLTDGPLLGYMFVSLSNMAVGLALAILIGVGTGLYIGDHAKVRQAAMPMLNFLRSVPPAAIVPIVIIALGIGAAPKIFIIAFTCLWPILLNTIDGVRGMPEELSDTARAFRIPRGLTYRRVLLMASLPQIMAGIRVAIAVALVLMVISEFFGASAGLGFYINENKQRFAMVETWAGTILIGVLGYVLSAVFLQIERVTLRWYFREAGAQTG</sequence>
<dbReference type="AlphaFoldDB" id="A3VFY6"/>
<feature type="transmembrane region" description="Helical" evidence="7">
    <location>
        <begin position="20"/>
        <end position="37"/>
    </location>
</feature>
<dbReference type="Pfam" id="PF00528">
    <property type="entry name" value="BPD_transp_1"/>
    <property type="match status" value="1"/>
</dbReference>
<feature type="transmembrane region" description="Helical" evidence="7">
    <location>
        <begin position="65"/>
        <end position="95"/>
    </location>
</feature>
<comment type="caution">
    <text evidence="9">The sequence shown here is derived from an EMBL/GenBank/DDBJ whole genome shotgun (WGS) entry which is preliminary data.</text>
</comment>
<dbReference type="Gene3D" id="1.10.3720.10">
    <property type="entry name" value="MetI-like"/>
    <property type="match status" value="1"/>
</dbReference>
<evidence type="ECO:0000256" key="4">
    <source>
        <dbReference type="ARBA" id="ARBA00022692"/>
    </source>
</evidence>
<dbReference type="GO" id="GO:0055085">
    <property type="term" value="P:transmembrane transport"/>
    <property type="evidence" value="ECO:0007669"/>
    <property type="project" value="InterPro"/>
</dbReference>
<dbReference type="STRING" id="314271.RB2654_06619"/>
<dbReference type="InterPro" id="IPR000515">
    <property type="entry name" value="MetI-like"/>
</dbReference>
<keyword evidence="2 7" id="KW-0813">Transport</keyword>
<evidence type="ECO:0000256" key="1">
    <source>
        <dbReference type="ARBA" id="ARBA00004651"/>
    </source>
</evidence>
<evidence type="ECO:0000259" key="8">
    <source>
        <dbReference type="PROSITE" id="PS50928"/>
    </source>
</evidence>
<evidence type="ECO:0000256" key="2">
    <source>
        <dbReference type="ARBA" id="ARBA00022448"/>
    </source>
</evidence>
<keyword evidence="10" id="KW-1185">Reference proteome</keyword>
<comment type="similarity">
    <text evidence="7">Belongs to the binding-protein-dependent transport system permease family.</text>
</comment>
<keyword evidence="3" id="KW-1003">Cell membrane</keyword>
<dbReference type="HOGENOM" id="CLU_046113_1_3_5"/>
<dbReference type="EMBL" id="AAMT01000007">
    <property type="protein sequence ID" value="EAQ12762.1"/>
    <property type="molecule type" value="Genomic_DNA"/>
</dbReference>
<dbReference type="SUPFAM" id="SSF161098">
    <property type="entry name" value="MetI-like"/>
    <property type="match status" value="1"/>
</dbReference>
<name>A3VFY6_9RHOB</name>
<dbReference type="eggNOG" id="COG0600">
    <property type="taxonomic scope" value="Bacteria"/>
</dbReference>
<organism evidence="9 10">
    <name type="scientific">Maritimibacter alkaliphilus HTCC2654</name>
    <dbReference type="NCBI Taxonomy" id="314271"/>
    <lineage>
        <taxon>Bacteria</taxon>
        <taxon>Pseudomonadati</taxon>
        <taxon>Pseudomonadota</taxon>
        <taxon>Alphaproteobacteria</taxon>
        <taxon>Rhodobacterales</taxon>
        <taxon>Roseobacteraceae</taxon>
        <taxon>Maritimibacter</taxon>
    </lineage>
</organism>
<gene>
    <name evidence="9" type="ORF">RB2654_06619</name>
</gene>
<evidence type="ECO:0000313" key="10">
    <source>
        <dbReference type="Proteomes" id="UP000002931"/>
    </source>
</evidence>
<evidence type="ECO:0000313" key="9">
    <source>
        <dbReference type="EMBL" id="EAQ12762.1"/>
    </source>
</evidence>
<feature type="transmembrane region" description="Helical" evidence="7">
    <location>
        <begin position="135"/>
        <end position="151"/>
    </location>
</feature>
<evidence type="ECO:0000256" key="3">
    <source>
        <dbReference type="ARBA" id="ARBA00022475"/>
    </source>
</evidence>
<reference evidence="9 10" key="1">
    <citation type="journal article" date="2010" name="J. Bacteriol.">
        <title>Genome sequences of Pelagibaca bermudensis HTCC2601T and Maritimibacter alkaliphilus HTCC2654T, the type strains of two marine Roseobacter genera.</title>
        <authorList>
            <person name="Thrash J.C."/>
            <person name="Cho J.C."/>
            <person name="Ferriera S."/>
            <person name="Johnson J."/>
            <person name="Vergin K.L."/>
            <person name="Giovannoni S.J."/>
        </authorList>
    </citation>
    <scope>NUCLEOTIDE SEQUENCE [LARGE SCALE GENOMIC DNA]</scope>
    <source>
        <strain evidence="9 10">HTCC2654</strain>
    </source>
</reference>
<dbReference type="Proteomes" id="UP000002931">
    <property type="component" value="Unassembled WGS sequence"/>
</dbReference>
<dbReference type="PANTHER" id="PTHR30151">
    <property type="entry name" value="ALKANE SULFONATE ABC TRANSPORTER-RELATED, MEMBRANE SUBUNIT"/>
    <property type="match status" value="1"/>
</dbReference>
<dbReference type="PROSITE" id="PS50928">
    <property type="entry name" value="ABC_TM1"/>
    <property type="match status" value="1"/>
</dbReference>
<comment type="subcellular location">
    <subcellularLocation>
        <location evidence="1 7">Cell membrane</location>
        <topology evidence="1 7">Multi-pass membrane protein</topology>
    </subcellularLocation>
</comment>
<evidence type="ECO:0000256" key="7">
    <source>
        <dbReference type="RuleBase" id="RU363032"/>
    </source>
</evidence>
<keyword evidence="5 7" id="KW-1133">Transmembrane helix</keyword>
<dbReference type="CDD" id="cd06261">
    <property type="entry name" value="TM_PBP2"/>
    <property type="match status" value="1"/>
</dbReference>
<dbReference type="PANTHER" id="PTHR30151:SF0">
    <property type="entry name" value="ABC TRANSPORTER PERMEASE PROTEIN MJ0413-RELATED"/>
    <property type="match status" value="1"/>
</dbReference>
<feature type="domain" description="ABC transmembrane type-1" evidence="8">
    <location>
        <begin position="69"/>
        <end position="249"/>
    </location>
</feature>
<feature type="transmembrane region" description="Helical" evidence="7">
    <location>
        <begin position="107"/>
        <end position="129"/>
    </location>
</feature>
<dbReference type="GO" id="GO:0005886">
    <property type="term" value="C:plasma membrane"/>
    <property type="evidence" value="ECO:0007669"/>
    <property type="project" value="UniProtKB-SubCell"/>
</dbReference>
<proteinExistence type="inferred from homology"/>
<keyword evidence="4 7" id="KW-0812">Transmembrane</keyword>
<evidence type="ECO:0000256" key="6">
    <source>
        <dbReference type="ARBA" id="ARBA00023136"/>
    </source>
</evidence>
<dbReference type="InterPro" id="IPR035906">
    <property type="entry name" value="MetI-like_sf"/>
</dbReference>
<keyword evidence="6 7" id="KW-0472">Membrane</keyword>